<dbReference type="InterPro" id="IPR017930">
    <property type="entry name" value="Myb_dom"/>
</dbReference>
<evidence type="ECO:0000313" key="11">
    <source>
        <dbReference type="Proteomes" id="UP001231189"/>
    </source>
</evidence>
<dbReference type="FunFam" id="1.10.10.60:FF:000001">
    <property type="entry name" value="MYB-related transcription factor"/>
    <property type="match status" value="1"/>
</dbReference>
<protein>
    <submittedName>
        <fullName evidence="10">Uncharacterized protein</fullName>
    </submittedName>
</protein>
<feature type="domain" description="HTH myb-type" evidence="9">
    <location>
        <begin position="9"/>
        <end position="61"/>
    </location>
</feature>
<evidence type="ECO:0000259" key="8">
    <source>
        <dbReference type="PROSITE" id="PS50090"/>
    </source>
</evidence>
<dbReference type="PANTHER" id="PTHR10641:SF1341">
    <property type="entry name" value="TRANSCRIPTION FACTOR MYB30"/>
    <property type="match status" value="1"/>
</dbReference>
<keyword evidence="3" id="KW-0805">Transcription regulation</keyword>
<dbReference type="FunFam" id="1.10.10.60:FF:000121">
    <property type="entry name" value="Myb transcription factor"/>
    <property type="match status" value="1"/>
</dbReference>
<feature type="region of interest" description="Disordered" evidence="7">
    <location>
        <begin position="115"/>
        <end position="178"/>
    </location>
</feature>
<feature type="domain" description="Myb-like" evidence="8">
    <location>
        <begin position="293"/>
        <end position="343"/>
    </location>
</feature>
<dbReference type="Proteomes" id="UP001231189">
    <property type="component" value="Unassembled WGS sequence"/>
</dbReference>
<comment type="caution">
    <text evidence="10">The sequence shown here is derived from an EMBL/GenBank/DDBJ whole genome shotgun (WGS) entry which is preliminary data.</text>
</comment>
<keyword evidence="11" id="KW-1185">Reference proteome</keyword>
<dbReference type="AlphaFoldDB" id="A0AAD8RCT2"/>
<accession>A0AAD8RCT2</accession>
<gene>
    <name evidence="10" type="ORF">QYE76_023753</name>
</gene>
<reference evidence="10" key="1">
    <citation type="submission" date="2023-07" db="EMBL/GenBank/DDBJ databases">
        <title>A chromosome-level genome assembly of Lolium multiflorum.</title>
        <authorList>
            <person name="Chen Y."/>
            <person name="Copetti D."/>
            <person name="Kolliker R."/>
            <person name="Studer B."/>
        </authorList>
    </citation>
    <scope>NUCLEOTIDE SEQUENCE</scope>
    <source>
        <strain evidence="10">02402/16</strain>
        <tissue evidence="10">Leaf</tissue>
    </source>
</reference>
<feature type="region of interest" description="Disordered" evidence="7">
    <location>
        <begin position="345"/>
        <end position="411"/>
    </location>
</feature>
<keyword evidence="4" id="KW-0238">DNA-binding</keyword>
<dbReference type="CDD" id="cd00167">
    <property type="entry name" value="SANT"/>
    <property type="match status" value="4"/>
</dbReference>
<feature type="domain" description="HTH myb-type" evidence="9">
    <location>
        <begin position="240"/>
        <end position="292"/>
    </location>
</feature>
<dbReference type="PROSITE" id="PS50090">
    <property type="entry name" value="MYB_LIKE"/>
    <property type="match status" value="4"/>
</dbReference>
<dbReference type="EMBL" id="JAUUTY010000006">
    <property type="protein sequence ID" value="KAK1618236.1"/>
    <property type="molecule type" value="Genomic_DNA"/>
</dbReference>
<feature type="domain" description="Myb-like" evidence="8">
    <location>
        <begin position="9"/>
        <end position="61"/>
    </location>
</feature>
<evidence type="ECO:0000256" key="5">
    <source>
        <dbReference type="ARBA" id="ARBA00023163"/>
    </source>
</evidence>
<proteinExistence type="predicted"/>
<keyword evidence="5" id="KW-0804">Transcription</keyword>
<evidence type="ECO:0000256" key="2">
    <source>
        <dbReference type="ARBA" id="ARBA00022737"/>
    </source>
</evidence>
<dbReference type="InterPro" id="IPR015495">
    <property type="entry name" value="Myb_TF_plants"/>
</dbReference>
<dbReference type="Pfam" id="PF00249">
    <property type="entry name" value="Myb_DNA-binding"/>
    <property type="match status" value="4"/>
</dbReference>
<dbReference type="SUPFAM" id="SSF46689">
    <property type="entry name" value="Homeodomain-like"/>
    <property type="match status" value="2"/>
</dbReference>
<evidence type="ECO:0000256" key="6">
    <source>
        <dbReference type="ARBA" id="ARBA00023242"/>
    </source>
</evidence>
<evidence type="ECO:0000256" key="4">
    <source>
        <dbReference type="ARBA" id="ARBA00023125"/>
    </source>
</evidence>
<feature type="compositionally biased region" description="Low complexity" evidence="7">
    <location>
        <begin position="385"/>
        <end position="410"/>
    </location>
</feature>
<evidence type="ECO:0000259" key="9">
    <source>
        <dbReference type="PROSITE" id="PS51294"/>
    </source>
</evidence>
<evidence type="ECO:0000256" key="3">
    <source>
        <dbReference type="ARBA" id="ARBA00023015"/>
    </source>
</evidence>
<dbReference type="SMART" id="SM00717">
    <property type="entry name" value="SANT"/>
    <property type="match status" value="4"/>
</dbReference>
<keyword evidence="6" id="KW-0539">Nucleus</keyword>
<dbReference type="InterPro" id="IPR009057">
    <property type="entry name" value="Homeodomain-like_sf"/>
</dbReference>
<feature type="domain" description="HTH myb-type" evidence="9">
    <location>
        <begin position="62"/>
        <end position="116"/>
    </location>
</feature>
<evidence type="ECO:0000256" key="7">
    <source>
        <dbReference type="SAM" id="MobiDB-lite"/>
    </source>
</evidence>
<keyword evidence="2" id="KW-0677">Repeat</keyword>
<dbReference type="PROSITE" id="PS51294">
    <property type="entry name" value="HTH_MYB"/>
    <property type="match status" value="4"/>
</dbReference>
<dbReference type="InterPro" id="IPR001005">
    <property type="entry name" value="SANT/Myb"/>
</dbReference>
<dbReference type="PANTHER" id="PTHR10641">
    <property type="entry name" value="MYB FAMILY TRANSCRIPTION FACTOR"/>
    <property type="match status" value="1"/>
</dbReference>
<dbReference type="GO" id="GO:0005634">
    <property type="term" value="C:nucleus"/>
    <property type="evidence" value="ECO:0007669"/>
    <property type="project" value="UniProtKB-SubCell"/>
</dbReference>
<comment type="subcellular location">
    <subcellularLocation>
        <location evidence="1">Nucleus</location>
    </subcellularLocation>
</comment>
<organism evidence="10 11">
    <name type="scientific">Lolium multiflorum</name>
    <name type="common">Italian ryegrass</name>
    <name type="synonym">Lolium perenne subsp. multiflorum</name>
    <dbReference type="NCBI Taxonomy" id="4521"/>
    <lineage>
        <taxon>Eukaryota</taxon>
        <taxon>Viridiplantae</taxon>
        <taxon>Streptophyta</taxon>
        <taxon>Embryophyta</taxon>
        <taxon>Tracheophyta</taxon>
        <taxon>Spermatophyta</taxon>
        <taxon>Magnoliopsida</taxon>
        <taxon>Liliopsida</taxon>
        <taxon>Poales</taxon>
        <taxon>Poaceae</taxon>
        <taxon>BOP clade</taxon>
        <taxon>Pooideae</taxon>
        <taxon>Poodae</taxon>
        <taxon>Poeae</taxon>
        <taxon>Poeae Chloroplast Group 2 (Poeae type)</taxon>
        <taxon>Loliodinae</taxon>
        <taxon>Loliinae</taxon>
        <taxon>Lolium</taxon>
    </lineage>
</organism>
<feature type="domain" description="Myb-like" evidence="8">
    <location>
        <begin position="240"/>
        <end position="292"/>
    </location>
</feature>
<feature type="domain" description="HTH myb-type" evidence="9">
    <location>
        <begin position="293"/>
        <end position="347"/>
    </location>
</feature>
<evidence type="ECO:0000256" key="1">
    <source>
        <dbReference type="ARBA" id="ARBA00004123"/>
    </source>
</evidence>
<sequence length="473" mass="52259">MGRAPCCEKMGLKRGPWTAEEDMILVAHIEQHGHSNWRALPKQAGLLRCGKSCRLRWINYLRPDIKRGNFTSEEEDAIIQLHTMLGNRWSTIAARLPGRTDNEIKNVWHTHLKKRLESSVKPQGKTGAPKRKPKKPVAVTASESQTVEPVSSPEQSLSTSSATSDDHSMATSLENTGSFTSEEFEIDDSFWSETLAMTVDSSMEAGDPFGADSASPSSSNDEMDFWNRATAMGRSPCCEKLGLKRGPWTAEEDAILVAHIERHGHSNWRALPKQAGLLRCGKSCRLRWINYLRPDVKRGNFTGEEEDAIIQLHAVLGNRWSMIAARLPGRTDNEIKNVWHTHLKKRLEESRQGTTAAPKRKPKKPVAATALEGPTSELVSSPEQSLSTSSSATTDDSMATSLESTSSFSSDSEEFQIDDSFWSETLAMAVDSSMEAGDPFGADSASPSSSNDEMDFWVRLFMQAGDLQSLSQI</sequence>
<dbReference type="GO" id="GO:0003677">
    <property type="term" value="F:DNA binding"/>
    <property type="evidence" value="ECO:0007669"/>
    <property type="project" value="UniProtKB-KW"/>
</dbReference>
<feature type="domain" description="Myb-like" evidence="8">
    <location>
        <begin position="62"/>
        <end position="112"/>
    </location>
</feature>
<evidence type="ECO:0000313" key="10">
    <source>
        <dbReference type="EMBL" id="KAK1618236.1"/>
    </source>
</evidence>
<dbReference type="Gene3D" id="1.10.10.60">
    <property type="entry name" value="Homeodomain-like"/>
    <property type="match status" value="4"/>
</dbReference>
<name>A0AAD8RCT2_LOLMU</name>
<feature type="compositionally biased region" description="Polar residues" evidence="7">
    <location>
        <begin position="141"/>
        <end position="178"/>
    </location>
</feature>